<evidence type="ECO:0000313" key="9">
    <source>
        <dbReference type="EMBL" id="KKO72642.1"/>
    </source>
</evidence>
<comment type="caution">
    <text evidence="9">The sequence shown here is derived from an EMBL/GenBank/DDBJ whole genome shotgun (WGS) entry which is preliminary data.</text>
</comment>
<evidence type="ECO:0000313" key="10">
    <source>
        <dbReference type="Proteomes" id="UP000078084"/>
    </source>
</evidence>
<keyword evidence="10" id="KW-1185">Reference proteome</keyword>
<name>A0A171KUS5_9BURK</name>
<feature type="signal peptide" evidence="6">
    <location>
        <begin position="1"/>
        <end position="18"/>
    </location>
</feature>
<dbReference type="InterPro" id="IPR050810">
    <property type="entry name" value="Bact_Secretion_Sys_Channel"/>
</dbReference>
<accession>A0A171KUS5</accession>
<feature type="chain" id="PRO_5007908723" description="Type IV pilus biogenesis and competence protein PilQ" evidence="6">
    <location>
        <begin position="19"/>
        <end position="464"/>
    </location>
</feature>
<evidence type="ECO:0000256" key="1">
    <source>
        <dbReference type="ARBA" id="ARBA00014124"/>
    </source>
</evidence>
<comment type="function">
    <text evidence="3">Required for type IV pilus biogenesis and competence. Could function as a pore for exit of the pilus but also as a channel for entry of heme and antimicrobial agents and uptake of transforming DNA.</text>
</comment>
<dbReference type="GO" id="GO:0015627">
    <property type="term" value="C:type II protein secretion system complex"/>
    <property type="evidence" value="ECO:0007669"/>
    <property type="project" value="TreeGrafter"/>
</dbReference>
<dbReference type="InterPro" id="IPR004845">
    <property type="entry name" value="T2SS_GspD_CS"/>
</dbReference>
<evidence type="ECO:0000256" key="4">
    <source>
        <dbReference type="ARBA" id="ARBA00025897"/>
    </source>
</evidence>
<dbReference type="AlphaFoldDB" id="A0A171KUS5"/>
<dbReference type="Pfam" id="PF13629">
    <property type="entry name" value="T2SS-T3SS_pil_N"/>
    <property type="match status" value="1"/>
</dbReference>
<dbReference type="PRINTS" id="PR00811">
    <property type="entry name" value="BCTERIALGSPD"/>
</dbReference>
<evidence type="ECO:0000256" key="2">
    <source>
        <dbReference type="ARBA" id="ARBA00023287"/>
    </source>
</evidence>
<feature type="domain" description="Pilus formation protein N-terminal" evidence="8">
    <location>
        <begin position="26"/>
        <end position="92"/>
    </location>
</feature>
<dbReference type="InterPro" id="IPR004846">
    <property type="entry name" value="T2SS/T3SS_dom"/>
</dbReference>
<dbReference type="InterPro" id="IPR001775">
    <property type="entry name" value="GspD/PilQ"/>
</dbReference>
<organism evidence="9 10">
    <name type="scientific">Kerstersia gyiorum</name>
    <dbReference type="NCBI Taxonomy" id="206506"/>
    <lineage>
        <taxon>Bacteria</taxon>
        <taxon>Pseudomonadati</taxon>
        <taxon>Pseudomonadota</taxon>
        <taxon>Betaproteobacteria</taxon>
        <taxon>Burkholderiales</taxon>
        <taxon>Alcaligenaceae</taxon>
        <taxon>Kerstersia</taxon>
    </lineage>
</organism>
<evidence type="ECO:0000259" key="8">
    <source>
        <dbReference type="Pfam" id="PF13629"/>
    </source>
</evidence>
<feature type="domain" description="Type II/III secretion system secretin-like" evidence="7">
    <location>
        <begin position="239"/>
        <end position="395"/>
    </location>
</feature>
<comment type="subunit">
    <text evidence="4">Homododecamer. Tetramer of trimer.</text>
</comment>
<dbReference type="PANTHER" id="PTHR30332:SF17">
    <property type="entry name" value="TYPE IV PILIATION SYSTEM PROTEIN DR_0774-RELATED"/>
    <property type="match status" value="1"/>
</dbReference>
<dbReference type="PROSITE" id="PS00875">
    <property type="entry name" value="T2SP_D"/>
    <property type="match status" value="1"/>
</dbReference>
<evidence type="ECO:0000259" key="7">
    <source>
        <dbReference type="Pfam" id="PF00263"/>
    </source>
</evidence>
<keyword evidence="2" id="KW-0178">Competence</keyword>
<dbReference type="PANTHER" id="PTHR30332">
    <property type="entry name" value="PROBABLE GENERAL SECRETION PATHWAY PROTEIN D"/>
    <property type="match status" value="1"/>
</dbReference>
<comment type="similarity">
    <text evidence="5">Belongs to the bacterial secretin family.</text>
</comment>
<dbReference type="Pfam" id="PF00263">
    <property type="entry name" value="Secretin"/>
    <property type="match status" value="1"/>
</dbReference>
<evidence type="ECO:0000256" key="6">
    <source>
        <dbReference type="SAM" id="SignalP"/>
    </source>
</evidence>
<keyword evidence="6" id="KW-0732">Signal</keyword>
<protein>
    <recommendedName>
        <fullName evidence="1">Type IV pilus biogenesis and competence protein PilQ</fullName>
    </recommendedName>
</protein>
<dbReference type="STRING" id="206506.AAV32_06430"/>
<reference evidence="9 10" key="1">
    <citation type="submission" date="2015-04" db="EMBL/GenBank/DDBJ databases">
        <title>Genome sequence of Kerstersia gyiorum CG1.</title>
        <authorList>
            <person name="Greninger A.L."/>
            <person name="Kozyreva V."/>
            <person name="Chaturvedi V."/>
        </authorList>
    </citation>
    <scope>NUCLEOTIDE SEQUENCE [LARGE SCALE GENOMIC DNA]</scope>
    <source>
        <strain evidence="9 10">CG1</strain>
    </source>
</reference>
<dbReference type="GO" id="GO:0009306">
    <property type="term" value="P:protein secretion"/>
    <property type="evidence" value="ECO:0007669"/>
    <property type="project" value="InterPro"/>
</dbReference>
<dbReference type="Proteomes" id="UP000078084">
    <property type="component" value="Unassembled WGS sequence"/>
</dbReference>
<evidence type="ECO:0000256" key="3">
    <source>
        <dbReference type="ARBA" id="ARBA00024678"/>
    </source>
</evidence>
<dbReference type="EMBL" id="LBNE01000002">
    <property type="protein sequence ID" value="KKO72642.1"/>
    <property type="molecule type" value="Genomic_DNA"/>
</dbReference>
<dbReference type="InterPro" id="IPR032789">
    <property type="entry name" value="T2SS-T3SS_pil_N"/>
</dbReference>
<dbReference type="PATRIC" id="fig|206506.3.peg.1377"/>
<dbReference type="GO" id="GO:0030420">
    <property type="term" value="P:establishment of competence for transformation"/>
    <property type="evidence" value="ECO:0007669"/>
    <property type="project" value="UniProtKB-KW"/>
</dbReference>
<proteinExistence type="inferred from homology"/>
<sequence length="464" mass="49259">MARRAGTGLLLLHLAAGAAGGASEDGTLSLEAGQTHVLDVPDLGRVAVGDGAIVQAVAADGREVLIFARRQGMTTLHVWTRAGERQAYRIEVGAAGAQRMEQEVAALLARIPNARSSRVGGRLLIEGEDLSDADQERIGALVQRYPALLDFTGQVGWDRMVLLDVQVIEVPRSELLEYGIRWDGSTQGGFVGGVAWDLASGRALAARPGSELPLDLPLPVRSAQSYFGLNAMLASRIHALAQQGEAVMLAQPQLLARSGATATFLAGGEVPYVTVDANGNSTTIFKPYGVSLAITPRVERNGAVRSRIEVEVSAVDASVSANGGPAMKTRRAATEFNVRSGQTLVLGGFISREQLRDKDALPGLGSLPIIGALFGSRRFQQRETELAILVTPVVVSQDDPGLQRRVYAARQAVDVVFPDGPAINMPVMPGVPEGRRWDPYAGDGSQWQQEAAVTAPGNVYDFDE</sequence>
<gene>
    <name evidence="9" type="ORF">AAV32_06430</name>
</gene>
<evidence type="ECO:0000256" key="5">
    <source>
        <dbReference type="RuleBase" id="RU004003"/>
    </source>
</evidence>